<keyword evidence="6" id="KW-0479">Metal-binding</keyword>
<dbReference type="InterPro" id="IPR010255">
    <property type="entry name" value="Haem_peroxidase_sf"/>
</dbReference>
<dbReference type="EMBL" id="VSRR010011111">
    <property type="protein sequence ID" value="MPC52736.1"/>
    <property type="molecule type" value="Genomic_DNA"/>
</dbReference>
<name>A0A5B7G5J8_PORTR</name>
<dbReference type="FunFam" id="1.10.640.10:FF:000003">
    <property type="entry name" value="chorion peroxidase"/>
    <property type="match status" value="1"/>
</dbReference>
<dbReference type="PRINTS" id="PR00457">
    <property type="entry name" value="ANPEROXIDASE"/>
</dbReference>
<dbReference type="OrthoDB" id="823504at2759"/>
<evidence type="ECO:0000313" key="7">
    <source>
        <dbReference type="EMBL" id="MPC52736.1"/>
    </source>
</evidence>
<evidence type="ECO:0000256" key="3">
    <source>
        <dbReference type="ARBA" id="ARBA00022559"/>
    </source>
</evidence>
<dbReference type="InterPro" id="IPR019791">
    <property type="entry name" value="Haem_peroxidase_animal"/>
</dbReference>
<evidence type="ECO:0000313" key="8">
    <source>
        <dbReference type="Proteomes" id="UP000324222"/>
    </source>
</evidence>
<dbReference type="GO" id="GO:0004601">
    <property type="term" value="F:peroxidase activity"/>
    <property type="evidence" value="ECO:0007669"/>
    <property type="project" value="UniProtKB-KW"/>
</dbReference>
<keyword evidence="2" id="KW-0964">Secreted</keyword>
<gene>
    <name evidence="7" type="primary">pxdn_1</name>
    <name evidence="7" type="ORF">E2C01_046612</name>
</gene>
<sequence length="521" mass="57052">MQWGQFLDHDFVHTPEASGVENGETVPITCCEDGVTEVSPNDPGNDCRPIDVSQDPLSTAQGRRCMRFVRSLVASRECLVGPREQMNQVTAYIDGSGIYSSSDTAALELRTHEGGLLDSSANPLPREGARPFLPREECEHSQDSVCYIAGDERVNEQPALTSMHTLWLRVHQMTASKLAAINPHWDDETLYQEARRIVGALLQQISYNEFLPVVIGDSQVRRFNLHSAPGHDNTYDSTVDASIANSFATAAFRFGHTLVKDIFQGSRGREVPLVGSFDDPHALREPDTGPSDLLAGEAGVDAEPIDAFLVTSLSHLLFAQQGDALGFDLMALNIQRGRDHGLPAYTTWRQACGLSVPFTFGALAGIMPSSYVDLFASTYSRVEDIDLFPAGLAETPAPGSLLGPTFSCLLAQQFSNAKHGDRYWYQNPNQPHPFTPEQLASLGRVTLAGIMCSHLRLTHLQPHVFLAVSYIETASSECFECGVSAAITTDRFARFHLTTTTTTRLIVDTLLQIASHHHLLS</sequence>
<evidence type="ECO:0000256" key="4">
    <source>
        <dbReference type="ARBA" id="ARBA00022729"/>
    </source>
</evidence>
<evidence type="ECO:0000256" key="1">
    <source>
        <dbReference type="ARBA" id="ARBA00004613"/>
    </source>
</evidence>
<comment type="caution">
    <text evidence="7">The sequence shown here is derived from an EMBL/GenBank/DDBJ whole genome shotgun (WGS) entry which is preliminary data.</text>
</comment>
<keyword evidence="3" id="KW-0575">Peroxidase</keyword>
<organism evidence="7 8">
    <name type="scientific">Portunus trituberculatus</name>
    <name type="common">Swimming crab</name>
    <name type="synonym">Neptunus trituberculatus</name>
    <dbReference type="NCBI Taxonomy" id="210409"/>
    <lineage>
        <taxon>Eukaryota</taxon>
        <taxon>Metazoa</taxon>
        <taxon>Ecdysozoa</taxon>
        <taxon>Arthropoda</taxon>
        <taxon>Crustacea</taxon>
        <taxon>Multicrustacea</taxon>
        <taxon>Malacostraca</taxon>
        <taxon>Eumalacostraca</taxon>
        <taxon>Eucarida</taxon>
        <taxon>Decapoda</taxon>
        <taxon>Pleocyemata</taxon>
        <taxon>Brachyura</taxon>
        <taxon>Eubrachyura</taxon>
        <taxon>Portunoidea</taxon>
        <taxon>Portunidae</taxon>
        <taxon>Portuninae</taxon>
        <taxon>Portunus</taxon>
    </lineage>
</organism>
<dbReference type="CDD" id="cd09823">
    <property type="entry name" value="peroxinectin_like"/>
    <property type="match status" value="1"/>
</dbReference>
<proteinExistence type="predicted"/>
<dbReference type="PROSITE" id="PS50292">
    <property type="entry name" value="PEROXIDASE_3"/>
    <property type="match status" value="1"/>
</dbReference>
<accession>A0A5B7G5J8</accession>
<dbReference type="GO" id="GO:0046872">
    <property type="term" value="F:metal ion binding"/>
    <property type="evidence" value="ECO:0007669"/>
    <property type="project" value="UniProtKB-KW"/>
</dbReference>
<dbReference type="Gene3D" id="1.10.640.10">
    <property type="entry name" value="Haem peroxidase domain superfamily, animal type"/>
    <property type="match status" value="1"/>
</dbReference>
<dbReference type="GO" id="GO:0005576">
    <property type="term" value="C:extracellular region"/>
    <property type="evidence" value="ECO:0007669"/>
    <property type="project" value="UniProtKB-SubCell"/>
</dbReference>
<evidence type="ECO:0000256" key="2">
    <source>
        <dbReference type="ARBA" id="ARBA00022525"/>
    </source>
</evidence>
<keyword evidence="8" id="KW-1185">Reference proteome</keyword>
<dbReference type="AlphaFoldDB" id="A0A5B7G5J8"/>
<dbReference type="SUPFAM" id="SSF48113">
    <property type="entry name" value="Heme-dependent peroxidases"/>
    <property type="match status" value="1"/>
</dbReference>
<keyword evidence="3" id="KW-0560">Oxidoreductase</keyword>
<protein>
    <submittedName>
        <fullName evidence="7">Peroxidasin</fullName>
    </submittedName>
</protein>
<dbReference type="Pfam" id="PF03098">
    <property type="entry name" value="An_peroxidase"/>
    <property type="match status" value="1"/>
</dbReference>
<dbReference type="GO" id="GO:0020037">
    <property type="term" value="F:heme binding"/>
    <property type="evidence" value="ECO:0007669"/>
    <property type="project" value="InterPro"/>
</dbReference>
<dbReference type="Proteomes" id="UP000324222">
    <property type="component" value="Unassembled WGS sequence"/>
</dbReference>
<dbReference type="PANTHER" id="PTHR11475">
    <property type="entry name" value="OXIDASE/PEROXIDASE"/>
    <property type="match status" value="1"/>
</dbReference>
<dbReference type="GO" id="GO:0006979">
    <property type="term" value="P:response to oxidative stress"/>
    <property type="evidence" value="ECO:0007669"/>
    <property type="project" value="InterPro"/>
</dbReference>
<evidence type="ECO:0000256" key="6">
    <source>
        <dbReference type="PIRSR" id="PIRSR619791-2"/>
    </source>
</evidence>
<reference evidence="7 8" key="1">
    <citation type="submission" date="2019-05" db="EMBL/GenBank/DDBJ databases">
        <title>Another draft genome of Portunus trituberculatus and its Hox gene families provides insights of decapod evolution.</title>
        <authorList>
            <person name="Jeong J.-H."/>
            <person name="Song I."/>
            <person name="Kim S."/>
            <person name="Choi T."/>
            <person name="Kim D."/>
            <person name="Ryu S."/>
            <person name="Kim W."/>
        </authorList>
    </citation>
    <scope>NUCLEOTIDE SEQUENCE [LARGE SCALE GENOMIC DNA]</scope>
    <source>
        <tissue evidence="7">Muscle</tissue>
    </source>
</reference>
<dbReference type="InterPro" id="IPR037120">
    <property type="entry name" value="Haem_peroxidase_sf_animal"/>
</dbReference>
<keyword evidence="6" id="KW-0408">Iron</keyword>
<keyword evidence="4" id="KW-0732">Signal</keyword>
<keyword evidence="5" id="KW-0325">Glycoprotein</keyword>
<evidence type="ECO:0000256" key="5">
    <source>
        <dbReference type="ARBA" id="ARBA00023180"/>
    </source>
</evidence>
<keyword evidence="6" id="KW-0349">Heme</keyword>
<feature type="binding site" description="axial binding residue" evidence="6">
    <location>
        <position position="256"/>
    </location>
    <ligand>
        <name>heme b</name>
        <dbReference type="ChEBI" id="CHEBI:60344"/>
    </ligand>
    <ligandPart>
        <name>Fe</name>
        <dbReference type="ChEBI" id="CHEBI:18248"/>
    </ligandPart>
</feature>
<comment type="subcellular location">
    <subcellularLocation>
        <location evidence="1">Secreted</location>
    </subcellularLocation>
</comment>
<dbReference type="PANTHER" id="PTHR11475:SF4">
    <property type="entry name" value="CHORION PEROXIDASE"/>
    <property type="match status" value="1"/>
</dbReference>